<dbReference type="HAMAP" id="MF_00719">
    <property type="entry name" value="CobS"/>
    <property type="match status" value="1"/>
</dbReference>
<keyword evidence="12 19" id="KW-1133">Transmembrane helix</keyword>
<evidence type="ECO:0000256" key="9">
    <source>
        <dbReference type="ARBA" id="ARBA00022679"/>
    </source>
</evidence>
<keyword evidence="7 19" id="KW-1003">Cell membrane</keyword>
<dbReference type="KEGG" id="mmob:F6R98_12915"/>
<evidence type="ECO:0000256" key="15">
    <source>
        <dbReference type="ARBA" id="ARBA00032605"/>
    </source>
</evidence>
<dbReference type="GO" id="GO:0051073">
    <property type="term" value="F:adenosylcobinamide-GDP ribazoletransferase activity"/>
    <property type="evidence" value="ECO:0007669"/>
    <property type="project" value="UniProtKB-UniRule"/>
</dbReference>
<evidence type="ECO:0000256" key="7">
    <source>
        <dbReference type="ARBA" id="ARBA00022475"/>
    </source>
</evidence>
<dbReference type="InterPro" id="IPR003805">
    <property type="entry name" value="CobS"/>
</dbReference>
<dbReference type="EMBL" id="CP044205">
    <property type="protein sequence ID" value="QFY43405.1"/>
    <property type="molecule type" value="Genomic_DNA"/>
</dbReference>
<evidence type="ECO:0000256" key="2">
    <source>
        <dbReference type="ARBA" id="ARBA00004651"/>
    </source>
</evidence>
<evidence type="ECO:0000256" key="16">
    <source>
        <dbReference type="ARBA" id="ARBA00032853"/>
    </source>
</evidence>
<keyword evidence="10 19" id="KW-0812">Transmembrane</keyword>
<feature type="transmembrane region" description="Helical" evidence="19">
    <location>
        <begin position="140"/>
        <end position="161"/>
    </location>
</feature>
<evidence type="ECO:0000256" key="19">
    <source>
        <dbReference type="HAMAP-Rule" id="MF_00719"/>
    </source>
</evidence>
<evidence type="ECO:0000256" key="18">
    <source>
        <dbReference type="ARBA" id="ARBA00049504"/>
    </source>
</evidence>
<dbReference type="FunCoup" id="A0A5Q0BHQ3">
    <property type="interactions" value="209"/>
</dbReference>
<comment type="cofactor">
    <cofactor evidence="1 19">
        <name>Mg(2+)</name>
        <dbReference type="ChEBI" id="CHEBI:18420"/>
    </cofactor>
</comment>
<dbReference type="GO" id="GO:0005886">
    <property type="term" value="C:plasma membrane"/>
    <property type="evidence" value="ECO:0007669"/>
    <property type="project" value="UniProtKB-SubCell"/>
</dbReference>
<evidence type="ECO:0000256" key="6">
    <source>
        <dbReference type="ARBA" id="ARBA00015850"/>
    </source>
</evidence>
<name>A0A5Q0BHQ3_9GAMM</name>
<feature type="transmembrane region" description="Helical" evidence="19">
    <location>
        <begin position="113"/>
        <end position="133"/>
    </location>
</feature>
<reference evidence="20 21" key="1">
    <citation type="submission" date="2019-09" db="EMBL/GenBank/DDBJ databases">
        <title>Ecophysiology of the spiral-shaped methanotroph Methylospira mobilis as revealed by the complete genome sequence.</title>
        <authorList>
            <person name="Oshkin I.Y."/>
            <person name="Dedysh S.N."/>
            <person name="Miroshnikov K."/>
            <person name="Danilova O.V."/>
            <person name="Hakobyan A."/>
            <person name="Liesack W."/>
        </authorList>
    </citation>
    <scope>NUCLEOTIDE SEQUENCE [LARGE SCALE GENOMIC DNA]</scope>
    <source>
        <strain evidence="20 21">Shm1</strain>
    </source>
</reference>
<dbReference type="NCBIfam" id="TIGR00317">
    <property type="entry name" value="cobS"/>
    <property type="match status" value="1"/>
</dbReference>
<keyword evidence="21" id="KW-1185">Reference proteome</keyword>
<dbReference type="UniPathway" id="UPA00148">
    <property type="reaction ID" value="UER00238"/>
</dbReference>
<dbReference type="Pfam" id="PF02654">
    <property type="entry name" value="CobS"/>
    <property type="match status" value="1"/>
</dbReference>
<comment type="catalytic activity">
    <reaction evidence="17 19">
        <text>alpha-ribazole + adenosylcob(III)inamide-GDP = adenosylcob(III)alamin + GMP + H(+)</text>
        <dbReference type="Rhea" id="RHEA:16049"/>
        <dbReference type="ChEBI" id="CHEBI:10329"/>
        <dbReference type="ChEBI" id="CHEBI:15378"/>
        <dbReference type="ChEBI" id="CHEBI:18408"/>
        <dbReference type="ChEBI" id="CHEBI:58115"/>
        <dbReference type="ChEBI" id="CHEBI:60487"/>
        <dbReference type="EC" id="2.7.8.26"/>
    </reaction>
</comment>
<dbReference type="AlphaFoldDB" id="A0A5Q0BHQ3"/>
<feature type="transmembrane region" description="Helical" evidence="19">
    <location>
        <begin position="27"/>
        <end position="50"/>
    </location>
</feature>
<dbReference type="Proteomes" id="UP000325755">
    <property type="component" value="Chromosome"/>
</dbReference>
<gene>
    <name evidence="19" type="primary">cobS</name>
    <name evidence="20" type="ORF">F6R98_12915</name>
</gene>
<protein>
    <recommendedName>
        <fullName evidence="6 19">Adenosylcobinamide-GDP ribazoletransferase</fullName>
        <ecNumber evidence="5 19">2.7.8.26</ecNumber>
    </recommendedName>
    <alternativeName>
        <fullName evidence="16 19">Cobalamin synthase</fullName>
    </alternativeName>
    <alternativeName>
        <fullName evidence="15 19">Cobalamin-5'-phosphate synthase</fullName>
    </alternativeName>
</protein>
<evidence type="ECO:0000256" key="11">
    <source>
        <dbReference type="ARBA" id="ARBA00022842"/>
    </source>
</evidence>
<keyword evidence="13 19" id="KW-0472">Membrane</keyword>
<dbReference type="PANTHER" id="PTHR34148:SF1">
    <property type="entry name" value="ADENOSYLCOBINAMIDE-GDP RIBAZOLETRANSFERASE"/>
    <property type="match status" value="1"/>
</dbReference>
<keyword evidence="9 19" id="KW-0808">Transferase</keyword>
<evidence type="ECO:0000256" key="12">
    <source>
        <dbReference type="ARBA" id="ARBA00022989"/>
    </source>
</evidence>
<dbReference type="PANTHER" id="PTHR34148">
    <property type="entry name" value="ADENOSYLCOBINAMIDE-GDP RIBAZOLETRANSFERASE"/>
    <property type="match status" value="1"/>
</dbReference>
<sequence length="246" mass="25889">MNFTSFWLALQFLTRFPVPRTVTPGPAALGWSVVMYPLVALLIGMALALLQGALQYQHAAPGLAAGLLLTAWVVISGGLHIDGLADCVDAYVGGYGDAERSLAIMKDPRSGPMAVAAVVLLMLVKFGALMAIYEKHINLPLLLIPVIGRSFVALILLTTPYVRIRGLASPLVENLPRRPAITALAVSAFCAWLALGPWPLLAAVLAVWGLRSVAIRRIGGCTGDVLGAMIEISEASALAACALIEV</sequence>
<dbReference type="GO" id="GO:0009236">
    <property type="term" value="P:cobalamin biosynthetic process"/>
    <property type="evidence" value="ECO:0007669"/>
    <property type="project" value="UniProtKB-UniRule"/>
</dbReference>
<comment type="catalytic activity">
    <reaction evidence="18 19">
        <text>alpha-ribazole 5'-phosphate + adenosylcob(III)inamide-GDP = adenosylcob(III)alamin 5'-phosphate + GMP + H(+)</text>
        <dbReference type="Rhea" id="RHEA:23560"/>
        <dbReference type="ChEBI" id="CHEBI:15378"/>
        <dbReference type="ChEBI" id="CHEBI:57918"/>
        <dbReference type="ChEBI" id="CHEBI:58115"/>
        <dbReference type="ChEBI" id="CHEBI:60487"/>
        <dbReference type="ChEBI" id="CHEBI:60493"/>
        <dbReference type="EC" id="2.7.8.26"/>
    </reaction>
</comment>
<comment type="similarity">
    <text evidence="4 19">Belongs to the CobS family.</text>
</comment>
<evidence type="ECO:0000256" key="1">
    <source>
        <dbReference type="ARBA" id="ARBA00001946"/>
    </source>
</evidence>
<evidence type="ECO:0000256" key="10">
    <source>
        <dbReference type="ARBA" id="ARBA00022692"/>
    </source>
</evidence>
<evidence type="ECO:0000256" key="17">
    <source>
        <dbReference type="ARBA" id="ARBA00048623"/>
    </source>
</evidence>
<evidence type="ECO:0000256" key="8">
    <source>
        <dbReference type="ARBA" id="ARBA00022573"/>
    </source>
</evidence>
<organism evidence="20 21">
    <name type="scientific">Candidatus Methylospira mobilis</name>
    <dbReference type="NCBI Taxonomy" id="1808979"/>
    <lineage>
        <taxon>Bacteria</taxon>
        <taxon>Pseudomonadati</taxon>
        <taxon>Pseudomonadota</taxon>
        <taxon>Gammaproteobacteria</taxon>
        <taxon>Methylococcales</taxon>
        <taxon>Methylococcaceae</taxon>
        <taxon>Candidatus Methylospira</taxon>
    </lineage>
</organism>
<evidence type="ECO:0000256" key="3">
    <source>
        <dbReference type="ARBA" id="ARBA00004663"/>
    </source>
</evidence>
<dbReference type="OrthoDB" id="9794626at2"/>
<feature type="transmembrane region" description="Helical" evidence="19">
    <location>
        <begin position="62"/>
        <end position="81"/>
    </location>
</feature>
<evidence type="ECO:0000256" key="13">
    <source>
        <dbReference type="ARBA" id="ARBA00023136"/>
    </source>
</evidence>
<evidence type="ECO:0000256" key="14">
    <source>
        <dbReference type="ARBA" id="ARBA00025228"/>
    </source>
</evidence>
<evidence type="ECO:0000256" key="4">
    <source>
        <dbReference type="ARBA" id="ARBA00010561"/>
    </source>
</evidence>
<keyword evidence="8 19" id="KW-0169">Cobalamin biosynthesis</keyword>
<dbReference type="RefSeq" id="WP_153249388.1">
    <property type="nucleotide sequence ID" value="NZ_CP044205.1"/>
</dbReference>
<proteinExistence type="inferred from homology"/>
<dbReference type="InParanoid" id="A0A5Q0BHQ3"/>
<dbReference type="EC" id="2.7.8.26" evidence="5 19"/>
<evidence type="ECO:0000256" key="5">
    <source>
        <dbReference type="ARBA" id="ARBA00013200"/>
    </source>
</evidence>
<feature type="transmembrane region" description="Helical" evidence="19">
    <location>
        <begin position="181"/>
        <end position="208"/>
    </location>
</feature>
<dbReference type="NCBIfam" id="NF001278">
    <property type="entry name" value="PRK00235.1-5"/>
    <property type="match status" value="1"/>
</dbReference>
<comment type="subcellular location">
    <subcellularLocation>
        <location evidence="2 19">Cell membrane</location>
        <topology evidence="2 19">Multi-pass membrane protein</topology>
    </subcellularLocation>
</comment>
<comment type="pathway">
    <text evidence="3 19">Cofactor biosynthesis; adenosylcobalamin biosynthesis; adenosylcobalamin from cob(II)yrinate a,c-diamide: step 7/7.</text>
</comment>
<dbReference type="GO" id="GO:0008818">
    <property type="term" value="F:cobalamin 5'-phosphate synthase activity"/>
    <property type="evidence" value="ECO:0007669"/>
    <property type="project" value="UniProtKB-UniRule"/>
</dbReference>
<evidence type="ECO:0000313" key="20">
    <source>
        <dbReference type="EMBL" id="QFY43405.1"/>
    </source>
</evidence>
<evidence type="ECO:0000313" key="21">
    <source>
        <dbReference type="Proteomes" id="UP000325755"/>
    </source>
</evidence>
<keyword evidence="11 19" id="KW-0460">Magnesium</keyword>
<comment type="function">
    <text evidence="14 19">Joins adenosylcobinamide-GDP and alpha-ribazole to generate adenosylcobalamin (Ado-cobalamin). Also synthesizes adenosylcobalamin 5'-phosphate from adenosylcobinamide-GDP and alpha-ribazole 5'-phosphate.</text>
</comment>
<accession>A0A5Q0BHQ3</accession>